<dbReference type="OMA" id="VEMANYH"/>
<keyword evidence="8" id="KW-0677">Repeat</keyword>
<evidence type="ECO:0000256" key="2">
    <source>
        <dbReference type="ARBA" id="ARBA00007489"/>
    </source>
</evidence>
<keyword evidence="5 18" id="KW-0812">Transmembrane</keyword>
<dbReference type="Proteomes" id="UP000626109">
    <property type="component" value="Unassembled WGS sequence"/>
</dbReference>
<dbReference type="InterPro" id="IPR004836">
    <property type="entry name" value="Na_Ca_Ex"/>
</dbReference>
<feature type="transmembrane region" description="Helical" evidence="18">
    <location>
        <begin position="70"/>
        <end position="92"/>
    </location>
</feature>
<name>A0A813K372_POLGL</name>
<feature type="transmembrane region" description="Helical" evidence="18">
    <location>
        <begin position="706"/>
        <end position="725"/>
    </location>
</feature>
<keyword evidence="4" id="KW-1003">Cell membrane</keyword>
<dbReference type="EMBL" id="CAJNNV010032513">
    <property type="protein sequence ID" value="CAE8640191.1"/>
    <property type="molecule type" value="Genomic_DNA"/>
</dbReference>
<dbReference type="PANTHER" id="PTHR11878:SF65">
    <property type="entry name" value="NA_CA-EXCHANGE PROTEIN, ISOFORM G"/>
    <property type="match status" value="1"/>
</dbReference>
<dbReference type="GO" id="GO:0046872">
    <property type="term" value="F:metal ion binding"/>
    <property type="evidence" value="ECO:0007669"/>
    <property type="project" value="UniProtKB-KW"/>
</dbReference>
<keyword evidence="13" id="KW-0406">Ion transport</keyword>
<dbReference type="Proteomes" id="UP000654075">
    <property type="component" value="Unassembled WGS sequence"/>
</dbReference>
<keyword evidence="12" id="KW-0915">Sodium</keyword>
<reference evidence="21" key="1">
    <citation type="submission" date="2021-02" db="EMBL/GenBank/DDBJ databases">
        <authorList>
            <person name="Dougan E. K."/>
            <person name="Rhodes N."/>
            <person name="Thang M."/>
            <person name="Chan C."/>
        </authorList>
    </citation>
    <scope>NUCLEOTIDE SEQUENCE</scope>
</reference>
<dbReference type="OrthoDB" id="420409at2759"/>
<evidence type="ECO:0000313" key="21">
    <source>
        <dbReference type="EMBL" id="CAE8692654.1"/>
    </source>
</evidence>
<evidence type="ECO:0000256" key="6">
    <source>
        <dbReference type="ARBA" id="ARBA00022723"/>
    </source>
</evidence>
<feature type="domain" description="Calx-beta" evidence="19">
    <location>
        <begin position="302"/>
        <end position="399"/>
    </location>
</feature>
<dbReference type="Pfam" id="PF01699">
    <property type="entry name" value="Na_Ca_ex"/>
    <property type="match status" value="2"/>
</dbReference>
<dbReference type="Gene3D" id="2.60.40.2030">
    <property type="match status" value="2"/>
</dbReference>
<comment type="subcellular location">
    <subcellularLocation>
        <location evidence="1">Cell membrane</location>
        <topology evidence="1">Multi-pass membrane protein</topology>
    </subcellularLocation>
</comment>
<organism evidence="21 22">
    <name type="scientific">Polarella glacialis</name>
    <name type="common">Dinoflagellate</name>
    <dbReference type="NCBI Taxonomy" id="89957"/>
    <lineage>
        <taxon>Eukaryota</taxon>
        <taxon>Sar</taxon>
        <taxon>Alveolata</taxon>
        <taxon>Dinophyceae</taxon>
        <taxon>Suessiales</taxon>
        <taxon>Suessiaceae</taxon>
        <taxon>Polarella</taxon>
    </lineage>
</organism>
<evidence type="ECO:0000256" key="14">
    <source>
        <dbReference type="ARBA" id="ARBA00023136"/>
    </source>
</evidence>
<dbReference type="GO" id="GO:0098703">
    <property type="term" value="P:calcium ion import across plasma membrane"/>
    <property type="evidence" value="ECO:0007669"/>
    <property type="project" value="TreeGrafter"/>
</dbReference>
<feature type="transmembrane region" description="Helical" evidence="18">
    <location>
        <begin position="632"/>
        <end position="650"/>
    </location>
</feature>
<evidence type="ECO:0000256" key="10">
    <source>
        <dbReference type="ARBA" id="ARBA00022860"/>
    </source>
</evidence>
<evidence type="ECO:0000313" key="20">
    <source>
        <dbReference type="EMBL" id="CAE8640191.1"/>
    </source>
</evidence>
<evidence type="ECO:0000313" key="23">
    <source>
        <dbReference type="Proteomes" id="UP000654075"/>
    </source>
</evidence>
<comment type="catalytic activity">
    <reaction evidence="17">
        <text>Ca(2+)(in) + 3 Na(+)(out) = Ca(2+)(out) + 3 Na(+)(in)</text>
        <dbReference type="Rhea" id="RHEA:69955"/>
        <dbReference type="ChEBI" id="CHEBI:29101"/>
        <dbReference type="ChEBI" id="CHEBI:29108"/>
    </reaction>
</comment>
<evidence type="ECO:0000256" key="8">
    <source>
        <dbReference type="ARBA" id="ARBA00022737"/>
    </source>
</evidence>
<dbReference type="InterPro" id="IPR051171">
    <property type="entry name" value="CaCA"/>
</dbReference>
<evidence type="ECO:0000256" key="17">
    <source>
        <dbReference type="ARBA" id="ARBA00033667"/>
    </source>
</evidence>
<dbReference type="PRINTS" id="PR01259">
    <property type="entry name" value="NACAEXCHNGR"/>
</dbReference>
<evidence type="ECO:0000256" key="1">
    <source>
        <dbReference type="ARBA" id="ARBA00004651"/>
    </source>
</evidence>
<evidence type="ECO:0000256" key="5">
    <source>
        <dbReference type="ARBA" id="ARBA00022692"/>
    </source>
</evidence>
<feature type="transmembrane region" description="Helical" evidence="18">
    <location>
        <begin position="148"/>
        <end position="172"/>
    </location>
</feature>
<dbReference type="GO" id="GO:0007154">
    <property type="term" value="P:cell communication"/>
    <property type="evidence" value="ECO:0007669"/>
    <property type="project" value="InterPro"/>
</dbReference>
<dbReference type="PANTHER" id="PTHR11878">
    <property type="entry name" value="SODIUM/CALCIUM EXCHANGER"/>
    <property type="match status" value="1"/>
</dbReference>
<feature type="transmembrane region" description="Helical" evidence="18">
    <location>
        <begin position="27"/>
        <end position="49"/>
    </location>
</feature>
<feature type="transmembrane region" description="Helical" evidence="18">
    <location>
        <begin position="112"/>
        <end position="136"/>
    </location>
</feature>
<dbReference type="EMBL" id="CAJNNW010027680">
    <property type="protein sequence ID" value="CAE8692654.1"/>
    <property type="molecule type" value="Genomic_DNA"/>
</dbReference>
<feature type="domain" description="Calx-beta" evidence="19">
    <location>
        <begin position="423"/>
        <end position="522"/>
    </location>
</feature>
<evidence type="ECO:0000256" key="18">
    <source>
        <dbReference type="SAM" id="Phobius"/>
    </source>
</evidence>
<feature type="transmembrane region" description="Helical" evidence="18">
    <location>
        <begin position="770"/>
        <end position="790"/>
    </location>
</feature>
<comment type="caution">
    <text evidence="21">The sequence shown here is derived from an EMBL/GenBank/DDBJ whole genome shotgun (WGS) entry which is preliminary data.</text>
</comment>
<keyword evidence="3" id="KW-0813">Transport</keyword>
<gene>
    <name evidence="20" type="ORF">PGLA1383_LOCUS55112</name>
    <name evidence="21" type="ORF">PGLA2088_LOCUS27987</name>
</gene>
<evidence type="ECO:0000256" key="12">
    <source>
        <dbReference type="ARBA" id="ARBA00023053"/>
    </source>
</evidence>
<evidence type="ECO:0000256" key="3">
    <source>
        <dbReference type="ARBA" id="ARBA00022448"/>
    </source>
</evidence>
<dbReference type="Pfam" id="PF03160">
    <property type="entry name" value="Calx-beta"/>
    <property type="match status" value="1"/>
</dbReference>
<dbReference type="InterPro" id="IPR003644">
    <property type="entry name" value="Calx_beta"/>
</dbReference>
<feature type="transmembrane region" description="Helical" evidence="18">
    <location>
        <begin position="810"/>
        <end position="830"/>
    </location>
</feature>
<comment type="similarity">
    <text evidence="2">Belongs to the Ca(2+):cation antiporter (CaCA) (TC 2.A.19) family. SLC8 subfamily.</text>
</comment>
<dbReference type="InterPro" id="IPR004837">
    <property type="entry name" value="NaCa_Exmemb"/>
</dbReference>
<evidence type="ECO:0000256" key="15">
    <source>
        <dbReference type="ARBA" id="ARBA00023180"/>
    </source>
</evidence>
<keyword evidence="6" id="KW-0479">Metal-binding</keyword>
<keyword evidence="16" id="KW-0739">Sodium transport</keyword>
<keyword evidence="14 18" id="KW-0472">Membrane</keyword>
<dbReference type="GO" id="GO:0005516">
    <property type="term" value="F:calmodulin binding"/>
    <property type="evidence" value="ECO:0007669"/>
    <property type="project" value="UniProtKB-KW"/>
</dbReference>
<dbReference type="GO" id="GO:0005432">
    <property type="term" value="F:calcium:sodium antiporter activity"/>
    <property type="evidence" value="ECO:0007669"/>
    <property type="project" value="InterPro"/>
</dbReference>
<evidence type="ECO:0000256" key="13">
    <source>
        <dbReference type="ARBA" id="ARBA00023065"/>
    </source>
</evidence>
<proteinExistence type="inferred from homology"/>
<evidence type="ECO:0000313" key="22">
    <source>
        <dbReference type="Proteomes" id="UP000626109"/>
    </source>
</evidence>
<keyword evidence="23" id="KW-1185">Reference proteome</keyword>
<accession>A0A813K372</accession>
<dbReference type="GO" id="GO:0005886">
    <property type="term" value="C:plasma membrane"/>
    <property type="evidence" value="ECO:0007669"/>
    <property type="project" value="UniProtKB-SubCell"/>
</dbReference>
<dbReference type="SMART" id="SM00237">
    <property type="entry name" value="Calx_beta"/>
    <property type="match status" value="2"/>
</dbReference>
<dbReference type="SUPFAM" id="SSF141072">
    <property type="entry name" value="CalX-like"/>
    <property type="match status" value="2"/>
</dbReference>
<keyword evidence="15" id="KW-0325">Glycoprotein</keyword>
<evidence type="ECO:0000256" key="7">
    <source>
        <dbReference type="ARBA" id="ARBA00022729"/>
    </source>
</evidence>
<keyword evidence="7" id="KW-0732">Signal</keyword>
<keyword evidence="9" id="KW-0106">Calcium</keyword>
<dbReference type="InterPro" id="IPR044880">
    <property type="entry name" value="NCX_ion-bd_dom_sf"/>
</dbReference>
<dbReference type="AlphaFoldDB" id="A0A813K372"/>
<keyword evidence="10" id="KW-0112">Calmodulin-binding</keyword>
<dbReference type="InterPro" id="IPR038081">
    <property type="entry name" value="CalX-like_sf"/>
</dbReference>
<evidence type="ECO:0000256" key="9">
    <source>
        <dbReference type="ARBA" id="ARBA00022837"/>
    </source>
</evidence>
<evidence type="ECO:0000256" key="16">
    <source>
        <dbReference type="ARBA" id="ARBA00023201"/>
    </source>
</evidence>
<evidence type="ECO:0000256" key="4">
    <source>
        <dbReference type="ARBA" id="ARBA00022475"/>
    </source>
</evidence>
<evidence type="ECO:0000256" key="11">
    <source>
        <dbReference type="ARBA" id="ARBA00022989"/>
    </source>
</evidence>
<sequence length="833" mass="91994">MAVCEETFLFLPAFGQAEQDWPNGLRIVLYMLGLMWIFVGVAIISDIFMNGIERICSQKKRVKNLKTGRTVTVMVWNATVANLTLMALGSSAPEIMLSVIEVLSNKFYVGDLGAGTIIGSAAFNLLMITAVSICALPDGEVRYIKDATVYAITATFSVFAYLWLLLILQVISPNVVEIWEGVITFLFFPVMLVMAFIADKGYFRLSGNDPAEFQDYNHIPDDVTKEELAEIEQQIREEHQNQISDDDVIHIMHQRFIGKPSRATYRHAAIAGGLGRKKSPMPGVFAEAGPGAVVEAELTYDAAATENEKHVEFGFGSTRYAFLENCKTAKLQLCRTGIADCGASVQVKTREGTAKNGDDYEHVDERVDFAVGEIEKTIEIKICDDVAYEEAEEFYVDLSDPQIQSPRARSTITISLMPEHAMATVVIIDDDHPGLLRFVEENMEVEESFEDKILLIPVERCRGASGIVGCSFYTEDASAVAGYDYLENKGDIKFQPAQQTAMISITIKPRGRYDRTSFFYLFITDPKNGAVFDEKTDGGEDKCVCHVTIKAALGKKETLDVMASKINWNKYSLGYSNWKNQFKSAIFPEAEEPEDGEEPEPISKWDWFVHFISMPWKLIFAVVPPVDYFNGWATFLTALAFIGLVTATVGDMANLVGCVLTLNPEITAITFVALGTSLPDTFASKRAAQAEPYADACVGNVTGSNAVNVFLGLGLPWMVASIYWACVNTTDAAYSTWMSNFLPGGIYHGVKDSMTPFAPNPVFVVPAGSLWFNLMVFSVNATVAIAVLYVRRKRIGGELGGPKKLQYVSAAFLVSQWLSYISLSSMWVTINAE</sequence>
<dbReference type="Gene3D" id="1.20.1420.30">
    <property type="entry name" value="NCX, central ion-binding region"/>
    <property type="match status" value="2"/>
</dbReference>
<protein>
    <recommendedName>
        <fullName evidence="19">Calx-beta domain-containing protein</fullName>
    </recommendedName>
</protein>
<evidence type="ECO:0000259" key="19">
    <source>
        <dbReference type="SMART" id="SM00237"/>
    </source>
</evidence>
<feature type="transmembrane region" description="Helical" evidence="18">
    <location>
        <begin position="178"/>
        <end position="198"/>
    </location>
</feature>
<keyword evidence="11 18" id="KW-1133">Transmembrane helix</keyword>